<evidence type="ECO:0000256" key="3">
    <source>
        <dbReference type="ARBA" id="ARBA00023001"/>
    </source>
</evidence>
<keyword evidence="2" id="KW-0964">Secreted</keyword>
<dbReference type="PANTHER" id="PTHR33353">
    <property type="entry name" value="PUTATIVE (AFU_ORTHOLOGUE AFUA_1G12560)-RELATED"/>
    <property type="match status" value="1"/>
</dbReference>
<dbReference type="GO" id="GO:0030245">
    <property type="term" value="P:cellulose catabolic process"/>
    <property type="evidence" value="ECO:0007669"/>
    <property type="project" value="UniProtKB-KW"/>
</dbReference>
<comment type="subcellular location">
    <subcellularLocation>
        <location evidence="1">Secreted</location>
    </subcellularLocation>
</comment>
<dbReference type="Gene3D" id="2.70.50.70">
    <property type="match status" value="2"/>
</dbReference>
<name>A0A9P6CZ27_9AGAR</name>
<evidence type="ECO:0000256" key="5">
    <source>
        <dbReference type="ARBA" id="ARBA00023326"/>
    </source>
</evidence>
<reference evidence="8" key="1">
    <citation type="submission" date="2020-11" db="EMBL/GenBank/DDBJ databases">
        <authorList>
            <consortium name="DOE Joint Genome Institute"/>
            <person name="Ahrendt S."/>
            <person name="Riley R."/>
            <person name="Andreopoulos W."/>
            <person name="Labutti K."/>
            <person name="Pangilinan J."/>
            <person name="Ruiz-Duenas F.J."/>
            <person name="Barrasa J.M."/>
            <person name="Sanchez-Garcia M."/>
            <person name="Camarero S."/>
            <person name="Miyauchi S."/>
            <person name="Serrano A."/>
            <person name="Linde D."/>
            <person name="Babiker R."/>
            <person name="Drula E."/>
            <person name="Ayuso-Fernandez I."/>
            <person name="Pacheco R."/>
            <person name="Padilla G."/>
            <person name="Ferreira P."/>
            <person name="Barriuso J."/>
            <person name="Kellner H."/>
            <person name="Castanera R."/>
            <person name="Alfaro M."/>
            <person name="Ramirez L."/>
            <person name="Pisabarro A.G."/>
            <person name="Kuo A."/>
            <person name="Tritt A."/>
            <person name="Lipzen A."/>
            <person name="He G."/>
            <person name="Yan M."/>
            <person name="Ng V."/>
            <person name="Cullen D."/>
            <person name="Martin F."/>
            <person name="Rosso M.-N."/>
            <person name="Henrissat B."/>
            <person name="Hibbett D."/>
            <person name="Martinez A.T."/>
            <person name="Grigoriev I.V."/>
        </authorList>
    </citation>
    <scope>NUCLEOTIDE SEQUENCE</scope>
    <source>
        <strain evidence="8">CIRM-BRFM 674</strain>
    </source>
</reference>
<evidence type="ECO:0000256" key="1">
    <source>
        <dbReference type="ARBA" id="ARBA00004613"/>
    </source>
</evidence>
<dbReference type="AlphaFoldDB" id="A0A9P6CZ27"/>
<sequence length="303" mass="32036">MRTSLAFAAITAVFNIVGARTIFQSAYLLWSKELNSREPCSRITVFEGNTNHLQQCTSLSPYAPTTQASLSRTSINSNDVICNGGNGHQCINPYRQPISTTVIPVPGGTQVTAEFHHTLSSAGTNDNAGPIDPSHNGPIIAYLVQIPNAGAYSGADPGIKFNLYAGATSYTIPGFLIQSCSSNPSDSITSTTPTSPTTTTPPPPPPTTATATSSLDGAVAHWGQCGGVTYTAPNTFLQKCVVLSFAPNSLLSSINKPAGQIHKRSPLAFLDNKLPLPQKLGRNFSASLHVPPIGTIWDKPWIF</sequence>
<keyword evidence="3" id="KW-0136">Cellulose degradation</keyword>
<evidence type="ECO:0000313" key="8">
    <source>
        <dbReference type="EMBL" id="KAF9485916.1"/>
    </source>
</evidence>
<keyword evidence="4" id="KW-0119">Carbohydrate metabolism</keyword>
<dbReference type="InterPro" id="IPR049892">
    <property type="entry name" value="AA9"/>
</dbReference>
<accession>A0A9P6CZ27</accession>
<feature type="region of interest" description="Disordered" evidence="7">
    <location>
        <begin position="186"/>
        <end position="213"/>
    </location>
</feature>
<organism evidence="8 9">
    <name type="scientific">Pholiota conissans</name>
    <dbReference type="NCBI Taxonomy" id="109636"/>
    <lineage>
        <taxon>Eukaryota</taxon>
        <taxon>Fungi</taxon>
        <taxon>Dikarya</taxon>
        <taxon>Basidiomycota</taxon>
        <taxon>Agaricomycotina</taxon>
        <taxon>Agaricomycetes</taxon>
        <taxon>Agaricomycetidae</taxon>
        <taxon>Agaricales</taxon>
        <taxon>Agaricineae</taxon>
        <taxon>Strophariaceae</taxon>
        <taxon>Pholiota</taxon>
    </lineage>
</organism>
<keyword evidence="9" id="KW-1185">Reference proteome</keyword>
<dbReference type="GO" id="GO:0005576">
    <property type="term" value="C:extracellular region"/>
    <property type="evidence" value="ECO:0007669"/>
    <property type="project" value="UniProtKB-SubCell"/>
</dbReference>
<evidence type="ECO:0000256" key="7">
    <source>
        <dbReference type="SAM" id="MobiDB-lite"/>
    </source>
</evidence>
<evidence type="ECO:0000256" key="6">
    <source>
        <dbReference type="ARBA" id="ARBA00044502"/>
    </source>
</evidence>
<comment type="caution">
    <text evidence="8">The sequence shown here is derived from an EMBL/GenBank/DDBJ whole genome shotgun (WGS) entry which is preliminary data.</text>
</comment>
<dbReference type="OrthoDB" id="2525337at2759"/>
<proteinExistence type="inferred from homology"/>
<evidence type="ECO:0000313" key="9">
    <source>
        <dbReference type="Proteomes" id="UP000807469"/>
    </source>
</evidence>
<feature type="compositionally biased region" description="Low complexity" evidence="7">
    <location>
        <begin position="186"/>
        <end position="198"/>
    </location>
</feature>
<dbReference type="PANTHER" id="PTHR33353:SF17">
    <property type="entry name" value="ENDO-BETA-1,4-GLUCANASE D"/>
    <property type="match status" value="1"/>
</dbReference>
<dbReference type="EMBL" id="MU155133">
    <property type="protein sequence ID" value="KAF9485916.1"/>
    <property type="molecule type" value="Genomic_DNA"/>
</dbReference>
<protein>
    <submittedName>
        <fullName evidence="8">Uncharacterized protein</fullName>
    </submittedName>
</protein>
<dbReference type="Proteomes" id="UP000807469">
    <property type="component" value="Unassembled WGS sequence"/>
</dbReference>
<keyword evidence="5" id="KW-0624">Polysaccharide degradation</keyword>
<comment type="similarity">
    <text evidence="6">Belongs to the polysaccharide monooxygenase AA9 family.</text>
</comment>
<evidence type="ECO:0000256" key="2">
    <source>
        <dbReference type="ARBA" id="ARBA00022525"/>
    </source>
</evidence>
<gene>
    <name evidence="8" type="ORF">BDN70DRAFT_889916</name>
</gene>
<evidence type="ECO:0000256" key="4">
    <source>
        <dbReference type="ARBA" id="ARBA00023277"/>
    </source>
</evidence>